<dbReference type="SUPFAM" id="SSF103473">
    <property type="entry name" value="MFS general substrate transporter"/>
    <property type="match status" value="1"/>
</dbReference>
<feature type="transmembrane region" description="Helical" evidence="6">
    <location>
        <begin position="369"/>
        <end position="389"/>
    </location>
</feature>
<dbReference type="Proteomes" id="UP001353858">
    <property type="component" value="Unassembled WGS sequence"/>
</dbReference>
<evidence type="ECO:0000313" key="9">
    <source>
        <dbReference type="Proteomes" id="UP001353858"/>
    </source>
</evidence>
<evidence type="ECO:0000256" key="3">
    <source>
        <dbReference type="ARBA" id="ARBA00022692"/>
    </source>
</evidence>
<dbReference type="InterPro" id="IPR011701">
    <property type="entry name" value="MFS"/>
</dbReference>
<keyword evidence="2" id="KW-0813">Transport</keyword>
<dbReference type="EMBL" id="JARPUR010000001">
    <property type="protein sequence ID" value="KAK4884143.1"/>
    <property type="molecule type" value="Genomic_DNA"/>
</dbReference>
<gene>
    <name evidence="8" type="ORF">RN001_000414</name>
</gene>
<feature type="transmembrane region" description="Helical" evidence="6">
    <location>
        <begin position="162"/>
        <end position="182"/>
    </location>
</feature>
<dbReference type="AlphaFoldDB" id="A0AAN7SQJ3"/>
<organism evidence="8 9">
    <name type="scientific">Aquatica leii</name>
    <dbReference type="NCBI Taxonomy" id="1421715"/>
    <lineage>
        <taxon>Eukaryota</taxon>
        <taxon>Metazoa</taxon>
        <taxon>Ecdysozoa</taxon>
        <taxon>Arthropoda</taxon>
        <taxon>Hexapoda</taxon>
        <taxon>Insecta</taxon>
        <taxon>Pterygota</taxon>
        <taxon>Neoptera</taxon>
        <taxon>Endopterygota</taxon>
        <taxon>Coleoptera</taxon>
        <taxon>Polyphaga</taxon>
        <taxon>Elateriformia</taxon>
        <taxon>Elateroidea</taxon>
        <taxon>Lampyridae</taxon>
        <taxon>Luciolinae</taxon>
        <taxon>Aquatica</taxon>
    </lineage>
</organism>
<reference evidence="9" key="1">
    <citation type="submission" date="2023-01" db="EMBL/GenBank/DDBJ databases">
        <title>Key to firefly adult light organ development and bioluminescence: homeobox transcription factors regulate luciferase expression and transportation to peroxisome.</title>
        <authorList>
            <person name="Fu X."/>
        </authorList>
    </citation>
    <scope>NUCLEOTIDE SEQUENCE [LARGE SCALE GENOMIC DNA]</scope>
</reference>
<keyword evidence="4 6" id="KW-1133">Transmembrane helix</keyword>
<feature type="transmembrane region" description="Helical" evidence="6">
    <location>
        <begin position="6"/>
        <end position="26"/>
    </location>
</feature>
<evidence type="ECO:0000256" key="1">
    <source>
        <dbReference type="ARBA" id="ARBA00004141"/>
    </source>
</evidence>
<dbReference type="GO" id="GO:0022857">
    <property type="term" value="F:transmembrane transporter activity"/>
    <property type="evidence" value="ECO:0007669"/>
    <property type="project" value="InterPro"/>
</dbReference>
<feature type="transmembrane region" description="Helical" evidence="6">
    <location>
        <begin position="65"/>
        <end position="83"/>
    </location>
</feature>
<dbReference type="PANTHER" id="PTHR23504:SF14">
    <property type="entry name" value="MAJOR FACILITATOR SUPERFAMILY DOMAIN-CONTAINING PROTEIN 9"/>
    <property type="match status" value="1"/>
</dbReference>
<dbReference type="InterPro" id="IPR001958">
    <property type="entry name" value="Tet-R_TetA/multi-R_MdtG-like"/>
</dbReference>
<feature type="transmembrane region" description="Helical" evidence="6">
    <location>
        <begin position="38"/>
        <end position="59"/>
    </location>
</feature>
<keyword evidence="9" id="KW-1185">Reference proteome</keyword>
<feature type="transmembrane region" description="Helical" evidence="6">
    <location>
        <begin position="341"/>
        <end position="363"/>
    </location>
</feature>
<sequence>MDVLNIKFYTICFLDSLTLGLYLPILSSHITSLGGNHTILGILASLYAIVRLFAGSLIYTWTNKFGRKITLLLSLFINYLVYFPFGTTEEYMTIILLRLTVALCNQTQNICNSFIAEVNDKDKLSSIYSITNVVSVAGLVVGPMIGGALFEEKYGFYYISRLSTTFLFICLVTAIMLPPSTIPNDKPMGLFQKVLEDLKRKFGKILVLNLGNDWDIVVQKFLHSASATVFFMKFSMMLKIHFQLSAAIIGCMYAYQGSLTFLATFIVAFLNNMENKDTRVISLFALAISLMGLCFGATLESYLIWYIPMIIVHTFLNSIWKKIFKQTSNENYNIEGAEDGVGEVASIITPVIFGVFCDLYGLYALKAFVIIPILLSIFITIISSSRKVIRSHTN</sequence>
<accession>A0AAN7SQJ3</accession>
<feature type="transmembrane region" description="Helical" evidence="6">
    <location>
        <begin position="240"/>
        <end position="268"/>
    </location>
</feature>
<feature type="transmembrane region" description="Helical" evidence="6">
    <location>
        <begin position="304"/>
        <end position="320"/>
    </location>
</feature>
<comment type="caution">
    <text evidence="8">The sequence shown here is derived from an EMBL/GenBank/DDBJ whole genome shotgun (WGS) entry which is preliminary data.</text>
</comment>
<keyword evidence="3 6" id="KW-0812">Transmembrane</keyword>
<proteinExistence type="predicted"/>
<dbReference type="GO" id="GO:0016020">
    <property type="term" value="C:membrane"/>
    <property type="evidence" value="ECO:0007669"/>
    <property type="project" value="UniProtKB-SubCell"/>
</dbReference>
<evidence type="ECO:0000256" key="2">
    <source>
        <dbReference type="ARBA" id="ARBA00022448"/>
    </source>
</evidence>
<comment type="subcellular location">
    <subcellularLocation>
        <location evidence="1">Membrane</location>
        <topology evidence="1">Multi-pass membrane protein</topology>
    </subcellularLocation>
</comment>
<dbReference type="Gene3D" id="1.20.1250.20">
    <property type="entry name" value="MFS general substrate transporter like domains"/>
    <property type="match status" value="1"/>
</dbReference>
<evidence type="ECO:0000256" key="5">
    <source>
        <dbReference type="ARBA" id="ARBA00023136"/>
    </source>
</evidence>
<evidence type="ECO:0000256" key="4">
    <source>
        <dbReference type="ARBA" id="ARBA00022989"/>
    </source>
</evidence>
<evidence type="ECO:0000256" key="6">
    <source>
        <dbReference type="SAM" id="Phobius"/>
    </source>
</evidence>
<feature type="transmembrane region" description="Helical" evidence="6">
    <location>
        <begin position="127"/>
        <end position="150"/>
    </location>
</feature>
<dbReference type="PANTHER" id="PTHR23504">
    <property type="entry name" value="MAJOR FACILITATOR SUPERFAMILY DOMAIN-CONTAINING PROTEIN 10"/>
    <property type="match status" value="1"/>
</dbReference>
<feature type="domain" description="Major facilitator superfamily (MFS) profile" evidence="7">
    <location>
        <begin position="1"/>
        <end position="387"/>
    </location>
</feature>
<protein>
    <recommendedName>
        <fullName evidence="7">Major facilitator superfamily (MFS) profile domain-containing protein</fullName>
    </recommendedName>
</protein>
<dbReference type="Pfam" id="PF07690">
    <property type="entry name" value="MFS_1"/>
    <property type="match status" value="1"/>
</dbReference>
<name>A0AAN7SQJ3_9COLE</name>
<dbReference type="PROSITE" id="PS50850">
    <property type="entry name" value="MFS"/>
    <property type="match status" value="1"/>
</dbReference>
<keyword evidence="5 6" id="KW-0472">Membrane</keyword>
<feature type="transmembrane region" description="Helical" evidence="6">
    <location>
        <begin position="280"/>
        <end position="298"/>
    </location>
</feature>
<dbReference type="InterPro" id="IPR020846">
    <property type="entry name" value="MFS_dom"/>
</dbReference>
<evidence type="ECO:0000259" key="7">
    <source>
        <dbReference type="PROSITE" id="PS50850"/>
    </source>
</evidence>
<evidence type="ECO:0000313" key="8">
    <source>
        <dbReference type="EMBL" id="KAK4884143.1"/>
    </source>
</evidence>
<dbReference type="InterPro" id="IPR036259">
    <property type="entry name" value="MFS_trans_sf"/>
</dbReference>
<dbReference type="PRINTS" id="PR01035">
    <property type="entry name" value="TCRTETA"/>
</dbReference>